<protein>
    <submittedName>
        <fullName evidence="5">DNA mismatch repair protein MutS</fullName>
    </submittedName>
</protein>
<gene>
    <name evidence="5" type="ORF">PNE09_04920</name>
</gene>
<reference evidence="5" key="1">
    <citation type="submission" date="2023-01" db="EMBL/GenBank/DDBJ databases">
        <title>Human gut microbiome strain richness.</title>
        <authorList>
            <person name="Chen-Liaw A."/>
        </authorList>
    </citation>
    <scope>NUCLEOTIDE SEQUENCE</scope>
    <source>
        <strain evidence="5">1001283st1_G1_1001283B150217_161031</strain>
    </source>
</reference>
<dbReference type="PANTHER" id="PTHR11361:SF34">
    <property type="entry name" value="DNA MISMATCH REPAIR PROTEIN MSH1, MITOCHONDRIAL"/>
    <property type="match status" value="1"/>
</dbReference>
<dbReference type="Gene3D" id="3.40.50.300">
    <property type="entry name" value="P-loop containing nucleotide triphosphate hydrolases"/>
    <property type="match status" value="1"/>
</dbReference>
<feature type="domain" description="DNA mismatch repair proteins mutS family" evidence="4">
    <location>
        <begin position="374"/>
        <end position="566"/>
    </location>
</feature>
<dbReference type="SMART" id="SM00534">
    <property type="entry name" value="MUTSac"/>
    <property type="match status" value="1"/>
</dbReference>
<accession>A0AAW6D3V7</accession>
<comment type="caution">
    <text evidence="5">The sequence shown here is derived from an EMBL/GenBank/DDBJ whole genome shotgun (WGS) entry which is preliminary data.</text>
</comment>
<dbReference type="AlphaFoldDB" id="A0AAW6D3V7"/>
<dbReference type="GO" id="GO:0005524">
    <property type="term" value="F:ATP binding"/>
    <property type="evidence" value="ECO:0007669"/>
    <property type="project" value="UniProtKB-KW"/>
</dbReference>
<dbReference type="InterPro" id="IPR045076">
    <property type="entry name" value="MutS"/>
</dbReference>
<dbReference type="SUPFAM" id="SSF52540">
    <property type="entry name" value="P-loop containing nucleoside triphosphate hydrolases"/>
    <property type="match status" value="1"/>
</dbReference>
<organism evidence="5 6">
    <name type="scientific">[Eubacterium] siraeum</name>
    <dbReference type="NCBI Taxonomy" id="39492"/>
    <lineage>
        <taxon>Bacteria</taxon>
        <taxon>Bacillati</taxon>
        <taxon>Bacillota</taxon>
        <taxon>Clostridia</taxon>
        <taxon>Eubacteriales</taxon>
        <taxon>Oscillospiraceae</taxon>
        <taxon>Oscillospiraceae incertae sedis</taxon>
    </lineage>
</organism>
<dbReference type="Proteomes" id="UP001210809">
    <property type="component" value="Unassembled WGS sequence"/>
</dbReference>
<dbReference type="Pfam" id="PF00488">
    <property type="entry name" value="MutS_V"/>
    <property type="match status" value="1"/>
</dbReference>
<evidence type="ECO:0000259" key="4">
    <source>
        <dbReference type="SMART" id="SM00534"/>
    </source>
</evidence>
<evidence type="ECO:0000313" key="6">
    <source>
        <dbReference type="Proteomes" id="UP001210809"/>
    </source>
</evidence>
<dbReference type="InterPro" id="IPR027417">
    <property type="entry name" value="P-loop_NTPase"/>
</dbReference>
<dbReference type="PANTHER" id="PTHR11361">
    <property type="entry name" value="DNA MISMATCH REPAIR PROTEIN MUTS FAMILY MEMBER"/>
    <property type="match status" value="1"/>
</dbReference>
<evidence type="ECO:0000313" key="5">
    <source>
        <dbReference type="EMBL" id="MDB8003412.1"/>
    </source>
</evidence>
<sequence>MAYDNSNVKPPIIDLLYPSEEQRRACLKRKAQIEQLPTEFEKDLMLSQLSEQLTPHNQYKMTAILGELCDDISVAEYRLDIIDDLLADSALTTTLRKVVDKMLVNDRTNIYKLTTPDSFTVLDTALTAFESYCECMEILHKLYEEKSSGIRSAGLKKLFDFFEGHYNSKHYKKLKAESEELRSAMTGKIRSATIGINFDENLVPISMGLVGFSDKMYEDSGTVIDRILSFGSKNNDHKVMRDLHERFDDPQSAKREEIVNNLDRALFAELDKVTKKYVNSIDDILNEYRAIGFEDMYAIEYQLDFYSGAVMMIENVRSKGLEMCRPTLLPESQRKADIKGLFDPIYFKEANVWNLSNKPQKQVVTNDITFDENAGFYLLTGANNGGKTTFVRAVGICQVMAQAGLYVPASSCEISLVDCVYTHFPKEEQVGIDASRFTTEVKEFKAISDCITNHSLLLMNESIQSTTPQECTDIAAQLMRIFCIIGVRGIFATHLTPLAKAALDLNSDPKLNTRAESITVTVDEATGERRYKIKKGLPGANSYASTIFEKYGLDIKALEKKAEKMNH</sequence>
<dbReference type="GO" id="GO:0005829">
    <property type="term" value="C:cytosol"/>
    <property type="evidence" value="ECO:0007669"/>
    <property type="project" value="TreeGrafter"/>
</dbReference>
<keyword evidence="2" id="KW-0067">ATP-binding</keyword>
<name>A0AAW6D3V7_9FIRM</name>
<proteinExistence type="predicted"/>
<dbReference type="InterPro" id="IPR000432">
    <property type="entry name" value="DNA_mismatch_repair_MutS_C"/>
</dbReference>
<dbReference type="GO" id="GO:0140664">
    <property type="term" value="F:ATP-dependent DNA damage sensor activity"/>
    <property type="evidence" value="ECO:0007669"/>
    <property type="project" value="InterPro"/>
</dbReference>
<evidence type="ECO:0000256" key="3">
    <source>
        <dbReference type="ARBA" id="ARBA00023125"/>
    </source>
</evidence>
<keyword evidence="3" id="KW-0238">DNA-binding</keyword>
<keyword evidence="1" id="KW-0547">Nucleotide-binding</keyword>
<dbReference type="GO" id="GO:0006298">
    <property type="term" value="P:mismatch repair"/>
    <property type="evidence" value="ECO:0007669"/>
    <property type="project" value="InterPro"/>
</dbReference>
<evidence type="ECO:0000256" key="2">
    <source>
        <dbReference type="ARBA" id="ARBA00022840"/>
    </source>
</evidence>
<dbReference type="GO" id="GO:0030983">
    <property type="term" value="F:mismatched DNA binding"/>
    <property type="evidence" value="ECO:0007669"/>
    <property type="project" value="InterPro"/>
</dbReference>
<dbReference type="EMBL" id="JAQLXW010000005">
    <property type="protein sequence ID" value="MDB8003412.1"/>
    <property type="molecule type" value="Genomic_DNA"/>
</dbReference>
<evidence type="ECO:0000256" key="1">
    <source>
        <dbReference type="ARBA" id="ARBA00022741"/>
    </source>
</evidence>